<evidence type="ECO:0000256" key="2">
    <source>
        <dbReference type="SAM" id="SignalP"/>
    </source>
</evidence>
<accession>A0ABV0TB08</accession>
<feature type="signal peptide" evidence="2">
    <location>
        <begin position="1"/>
        <end position="19"/>
    </location>
</feature>
<dbReference type="CDD" id="cd00037">
    <property type="entry name" value="CLECT"/>
    <property type="match status" value="1"/>
</dbReference>
<evidence type="ECO:0000313" key="4">
    <source>
        <dbReference type="EMBL" id="MEQ2230073.1"/>
    </source>
</evidence>
<dbReference type="InterPro" id="IPR050111">
    <property type="entry name" value="C-type_lectin/snaclec_domain"/>
</dbReference>
<proteinExistence type="predicted"/>
<name>A0ABV0TB08_9TELE</name>
<dbReference type="PRINTS" id="PR01504">
    <property type="entry name" value="PNCREATITSAP"/>
</dbReference>
<reference evidence="4 5" key="1">
    <citation type="submission" date="2021-06" db="EMBL/GenBank/DDBJ databases">
        <authorList>
            <person name="Palmer J.M."/>
        </authorList>
    </citation>
    <scope>NUCLEOTIDE SEQUENCE [LARGE SCALE GENOMIC DNA]</scope>
    <source>
        <strain evidence="5">if_2019</strain>
        <tissue evidence="4">Muscle</tissue>
    </source>
</reference>
<feature type="region of interest" description="Disordered" evidence="1">
    <location>
        <begin position="27"/>
        <end position="46"/>
    </location>
</feature>
<dbReference type="InterPro" id="IPR016187">
    <property type="entry name" value="CTDL_fold"/>
</dbReference>
<dbReference type="PANTHER" id="PTHR22803">
    <property type="entry name" value="MANNOSE, PHOSPHOLIPASE, LECTIN RECEPTOR RELATED"/>
    <property type="match status" value="1"/>
</dbReference>
<dbReference type="InterPro" id="IPR001304">
    <property type="entry name" value="C-type_lectin-like"/>
</dbReference>
<dbReference type="PROSITE" id="PS50041">
    <property type="entry name" value="C_TYPE_LECTIN_2"/>
    <property type="match status" value="1"/>
</dbReference>
<evidence type="ECO:0000313" key="5">
    <source>
        <dbReference type="Proteomes" id="UP001482620"/>
    </source>
</evidence>
<dbReference type="Proteomes" id="UP001482620">
    <property type="component" value="Unassembled WGS sequence"/>
</dbReference>
<keyword evidence="2" id="KW-0732">Signal</keyword>
<dbReference type="SUPFAM" id="SSF56436">
    <property type="entry name" value="C-type lectin-like"/>
    <property type="match status" value="1"/>
</dbReference>
<dbReference type="EMBL" id="JAHRIQ010026297">
    <property type="protein sequence ID" value="MEQ2230073.1"/>
    <property type="molecule type" value="Genomic_DNA"/>
</dbReference>
<evidence type="ECO:0000256" key="1">
    <source>
        <dbReference type="SAM" id="MobiDB-lite"/>
    </source>
</evidence>
<gene>
    <name evidence="4" type="ORF">ILYODFUR_025514</name>
</gene>
<protein>
    <recommendedName>
        <fullName evidence="3">C-type lectin domain-containing protein</fullName>
    </recommendedName>
</protein>
<feature type="chain" id="PRO_5046435511" description="C-type lectin domain-containing protein" evidence="2">
    <location>
        <begin position="20"/>
        <end position="195"/>
    </location>
</feature>
<dbReference type="Gene3D" id="3.10.100.10">
    <property type="entry name" value="Mannose-Binding Protein A, subunit A"/>
    <property type="match status" value="1"/>
</dbReference>
<feature type="domain" description="C-type lectin" evidence="3">
    <location>
        <begin position="72"/>
        <end position="184"/>
    </location>
</feature>
<dbReference type="SMART" id="SM00034">
    <property type="entry name" value="CLECT"/>
    <property type="match status" value="1"/>
</dbReference>
<dbReference type="InterPro" id="IPR016186">
    <property type="entry name" value="C-type_lectin-like/link_sf"/>
</dbReference>
<comment type="caution">
    <text evidence="4">The sequence shown here is derived from an EMBL/GenBank/DDBJ whole genome shotgun (WGS) entry which is preliminary data.</text>
</comment>
<evidence type="ECO:0000259" key="3">
    <source>
        <dbReference type="PROSITE" id="PS50041"/>
    </source>
</evidence>
<keyword evidence="5" id="KW-1185">Reference proteome</keyword>
<dbReference type="Pfam" id="PF00059">
    <property type="entry name" value="Lectin_C"/>
    <property type="match status" value="1"/>
</dbReference>
<organism evidence="4 5">
    <name type="scientific">Ilyodon furcidens</name>
    <name type="common">goldbreast splitfin</name>
    <dbReference type="NCBI Taxonomy" id="33524"/>
    <lineage>
        <taxon>Eukaryota</taxon>
        <taxon>Metazoa</taxon>
        <taxon>Chordata</taxon>
        <taxon>Craniata</taxon>
        <taxon>Vertebrata</taxon>
        <taxon>Euteleostomi</taxon>
        <taxon>Actinopterygii</taxon>
        <taxon>Neopterygii</taxon>
        <taxon>Teleostei</taxon>
        <taxon>Neoteleostei</taxon>
        <taxon>Acanthomorphata</taxon>
        <taxon>Ovalentaria</taxon>
        <taxon>Atherinomorphae</taxon>
        <taxon>Cyprinodontiformes</taxon>
        <taxon>Goodeidae</taxon>
        <taxon>Ilyodon</taxon>
    </lineage>
</organism>
<sequence length="195" mass="21579">MKILTLPLVLFALLALSKAADPLVKSGSEKTVPEQPGKVNPPPQGLAGNVMDASGKNVAKRAISCPGGWTFYNRRCYLYVSASYTWAQAENYCVSQGGNLASVHSSTEYDWLKSFIYSRTYSHPLIWIGGSDAQQEGYWFWSDGSRLSYKSWCSGMPRTNAGLNCILMNYSGNLIEQSVNKYQWGSLLTLKQTHA</sequence>